<dbReference type="PANTHER" id="PTHR42913:SF3">
    <property type="entry name" value="64 KDA MITOCHONDRIAL NADH DEHYDROGENASE (EUROFUNG)"/>
    <property type="match status" value="1"/>
</dbReference>
<dbReference type="PRINTS" id="PR00368">
    <property type="entry name" value="FADPNR"/>
</dbReference>
<dbReference type="OrthoDB" id="9784880at2"/>
<evidence type="ECO:0000313" key="8">
    <source>
        <dbReference type="Proteomes" id="UP000050867"/>
    </source>
</evidence>
<organism evidence="7 8">
    <name type="scientific">Wenjunlia vitaminophila</name>
    <name type="common">Streptomyces vitaminophilus</name>
    <dbReference type="NCBI Taxonomy" id="76728"/>
    <lineage>
        <taxon>Bacteria</taxon>
        <taxon>Bacillati</taxon>
        <taxon>Actinomycetota</taxon>
        <taxon>Actinomycetes</taxon>
        <taxon>Kitasatosporales</taxon>
        <taxon>Streptomycetaceae</taxon>
        <taxon>Wenjunlia</taxon>
    </lineage>
</organism>
<comment type="similarity">
    <text evidence="2">Belongs to the NADH dehydrogenase family.</text>
</comment>
<dbReference type="Pfam" id="PF07992">
    <property type="entry name" value="Pyr_redox_2"/>
    <property type="match status" value="1"/>
</dbReference>
<dbReference type="AlphaFoldDB" id="A0A0T6LXU2"/>
<evidence type="ECO:0000313" key="7">
    <source>
        <dbReference type="EMBL" id="KRV50939.1"/>
    </source>
</evidence>
<dbReference type="EMBL" id="LLZU01000003">
    <property type="protein sequence ID" value="KRV50939.1"/>
    <property type="molecule type" value="Genomic_DNA"/>
</dbReference>
<dbReference type="InterPro" id="IPR036188">
    <property type="entry name" value="FAD/NAD-bd_sf"/>
</dbReference>
<comment type="cofactor">
    <cofactor evidence="1">
        <name>FAD</name>
        <dbReference type="ChEBI" id="CHEBI:57692"/>
    </cofactor>
</comment>
<dbReference type="InterPro" id="IPR023753">
    <property type="entry name" value="FAD/NAD-binding_dom"/>
</dbReference>
<comment type="caution">
    <text evidence="7">The sequence shown here is derived from an EMBL/GenBank/DDBJ whole genome shotgun (WGS) entry which is preliminary data.</text>
</comment>
<keyword evidence="3" id="KW-0285">Flavoprotein</keyword>
<reference evidence="7 8" key="1">
    <citation type="submission" date="2015-10" db="EMBL/GenBank/DDBJ databases">
        <title>Draft genome sequence of pyrrolomycin-producing Streptomyces vitaminophilus.</title>
        <authorList>
            <person name="Graham D.E."/>
            <person name="Mahan K.M."/>
            <person name="Klingeman D.M."/>
            <person name="Hettich R.L."/>
            <person name="Parry R.J."/>
        </authorList>
    </citation>
    <scope>NUCLEOTIDE SEQUENCE [LARGE SCALE GENOMIC DNA]</scope>
    <source>
        <strain evidence="7 8">ATCC 31673</strain>
    </source>
</reference>
<feature type="domain" description="FAD/NAD(P)-binding" evidence="6">
    <location>
        <begin position="4"/>
        <end position="274"/>
    </location>
</feature>
<accession>A0A0T6LXU2</accession>
<dbReference type="eggNOG" id="COG1252">
    <property type="taxonomic scope" value="Bacteria"/>
</dbReference>
<sequence length="380" mass="40901">MDQHIVVLGAGYAGMMAALRLAPRHRVTVIDAATHFTERVRLHELAAGRTRTRIPITELASRGSAPGPEPVTGHVVGIDLQDKVIHTRDGGEYFYDKLVYALGSHTDTTAPGVAEHAYTVERARELRARLAGQEHGTLAVVGGGLTGTELAAALAEAYPGWRVRLVTSGEPVPGLSERGRAHVLRALDRLGVEVLREHRALAVDEHGVHTGRGLVPADAVAWAASFTVPNVAARSGLAVYRDGRAMVDQMLRSVSHPDVWVVGDAAALAVPRAGVIRMACMTAMPVAAHAADTINALTSGQEPKPFRFRYLVQCVSLGRRDGVIQPVRADDCPLNWVLTGRTAAWVKERMCRLSFLALQVERRRPGSFSWPRHSPLGGAA</sequence>
<keyword evidence="5" id="KW-0560">Oxidoreductase</keyword>
<dbReference type="PRINTS" id="PR00469">
    <property type="entry name" value="PNDRDTASEII"/>
</dbReference>
<dbReference type="PANTHER" id="PTHR42913">
    <property type="entry name" value="APOPTOSIS-INDUCING FACTOR 1"/>
    <property type="match status" value="1"/>
</dbReference>
<name>A0A0T6LXU2_WENVI</name>
<evidence type="ECO:0000256" key="5">
    <source>
        <dbReference type="ARBA" id="ARBA00023002"/>
    </source>
</evidence>
<evidence type="ECO:0000256" key="4">
    <source>
        <dbReference type="ARBA" id="ARBA00022827"/>
    </source>
</evidence>
<keyword evidence="8" id="KW-1185">Reference proteome</keyword>
<evidence type="ECO:0000259" key="6">
    <source>
        <dbReference type="Pfam" id="PF07992"/>
    </source>
</evidence>
<dbReference type="RefSeq" id="WP_018385780.1">
    <property type="nucleotide sequence ID" value="NZ_LLZU01000003.1"/>
</dbReference>
<dbReference type="SUPFAM" id="SSF51905">
    <property type="entry name" value="FAD/NAD(P)-binding domain"/>
    <property type="match status" value="1"/>
</dbReference>
<evidence type="ECO:0000256" key="1">
    <source>
        <dbReference type="ARBA" id="ARBA00001974"/>
    </source>
</evidence>
<evidence type="ECO:0000256" key="2">
    <source>
        <dbReference type="ARBA" id="ARBA00005272"/>
    </source>
</evidence>
<dbReference type="GO" id="GO:0003955">
    <property type="term" value="F:NAD(P)H dehydrogenase (quinone) activity"/>
    <property type="evidence" value="ECO:0007669"/>
    <property type="project" value="TreeGrafter"/>
</dbReference>
<dbReference type="Gene3D" id="3.50.50.100">
    <property type="match status" value="1"/>
</dbReference>
<keyword evidence="4" id="KW-0274">FAD</keyword>
<evidence type="ECO:0000256" key="3">
    <source>
        <dbReference type="ARBA" id="ARBA00022630"/>
    </source>
</evidence>
<protein>
    <recommendedName>
        <fullName evidence="6">FAD/NAD(P)-binding domain-containing protein</fullName>
    </recommendedName>
</protein>
<dbReference type="STRING" id="76728.AQ490_13445"/>
<dbReference type="Proteomes" id="UP000050867">
    <property type="component" value="Unassembled WGS sequence"/>
</dbReference>
<dbReference type="InterPro" id="IPR051169">
    <property type="entry name" value="NADH-Q_oxidoreductase"/>
</dbReference>
<gene>
    <name evidence="7" type="ORF">AQ490_13445</name>
</gene>
<proteinExistence type="inferred from homology"/>
<dbReference type="GO" id="GO:0019646">
    <property type="term" value="P:aerobic electron transport chain"/>
    <property type="evidence" value="ECO:0007669"/>
    <property type="project" value="TreeGrafter"/>
</dbReference>